<evidence type="ECO:0000256" key="5">
    <source>
        <dbReference type="ARBA" id="ARBA00022970"/>
    </source>
</evidence>
<evidence type="ECO:0000259" key="6">
    <source>
        <dbReference type="PROSITE" id="PS50893"/>
    </source>
</evidence>
<dbReference type="InterPro" id="IPR003593">
    <property type="entry name" value="AAA+_ATPase"/>
</dbReference>
<dbReference type="GO" id="GO:0005524">
    <property type="term" value="F:ATP binding"/>
    <property type="evidence" value="ECO:0007669"/>
    <property type="project" value="UniProtKB-KW"/>
</dbReference>
<keyword evidence="3" id="KW-0547">Nucleotide-binding</keyword>
<dbReference type="EMBL" id="FNVO01000004">
    <property type="protein sequence ID" value="SEG25435.1"/>
    <property type="molecule type" value="Genomic_DNA"/>
</dbReference>
<dbReference type="Pfam" id="PF00005">
    <property type="entry name" value="ABC_tran"/>
    <property type="match status" value="1"/>
</dbReference>
<name>A0A1H5YPE0_9ACTN</name>
<dbReference type="GO" id="GO:0015658">
    <property type="term" value="F:branched-chain amino acid transmembrane transporter activity"/>
    <property type="evidence" value="ECO:0007669"/>
    <property type="project" value="TreeGrafter"/>
</dbReference>
<keyword evidence="5" id="KW-0029">Amino-acid transport</keyword>
<dbReference type="InterPro" id="IPR017871">
    <property type="entry name" value="ABC_transporter-like_CS"/>
</dbReference>
<dbReference type="PANTHER" id="PTHR43820:SF4">
    <property type="entry name" value="HIGH-AFFINITY BRANCHED-CHAIN AMINO ACID TRANSPORT ATP-BINDING PROTEIN LIVF"/>
    <property type="match status" value="1"/>
</dbReference>
<evidence type="ECO:0000256" key="1">
    <source>
        <dbReference type="ARBA" id="ARBA00005417"/>
    </source>
</evidence>
<accession>A0A1H5YPE0</accession>
<gene>
    <name evidence="7" type="ORF">SAMN04489712_10494</name>
</gene>
<evidence type="ECO:0000313" key="7">
    <source>
        <dbReference type="EMBL" id="SEG25435.1"/>
    </source>
</evidence>
<sequence>MTAQDEELIAVSGLSSGYGAVPVIHSVDFTVRTGEIFAVVGGNGAGKTTLLSTVSGLLRPTSGSVRLAGTDITGWSPERIVAHGLVHIPEGRRLFTGLTVAEHLRLGLWNAPNRRRVERERTERVVDLFPVLGERMDAYAEVLSGGEQQMLAIGQALMREPRVLLLDEPSIGLAPVVIQRVFAVVDRLRTHGLTVILVEQRVGQALALADRGLVLRHGRVEAAGSAAELAKDPALRVAYLGAAAAGDQRIKE</sequence>
<reference evidence="8" key="1">
    <citation type="submission" date="2016-10" db="EMBL/GenBank/DDBJ databases">
        <authorList>
            <person name="Varghese N."/>
            <person name="Submissions S."/>
        </authorList>
    </citation>
    <scope>NUCLEOTIDE SEQUENCE [LARGE SCALE GENOMIC DNA]</scope>
    <source>
        <strain evidence="8">DSM 43163</strain>
    </source>
</reference>
<dbReference type="Gene3D" id="3.40.50.300">
    <property type="entry name" value="P-loop containing nucleotide triphosphate hydrolases"/>
    <property type="match status" value="1"/>
</dbReference>
<dbReference type="InterPro" id="IPR003439">
    <property type="entry name" value="ABC_transporter-like_ATP-bd"/>
</dbReference>
<dbReference type="OrthoDB" id="5179231at2"/>
<keyword evidence="2" id="KW-0813">Transport</keyword>
<evidence type="ECO:0000256" key="3">
    <source>
        <dbReference type="ARBA" id="ARBA00022741"/>
    </source>
</evidence>
<dbReference type="GO" id="GO:0015807">
    <property type="term" value="P:L-amino acid transport"/>
    <property type="evidence" value="ECO:0007669"/>
    <property type="project" value="TreeGrafter"/>
</dbReference>
<dbReference type="PROSITE" id="PS50893">
    <property type="entry name" value="ABC_TRANSPORTER_2"/>
    <property type="match status" value="1"/>
</dbReference>
<keyword evidence="4 7" id="KW-0067">ATP-binding</keyword>
<protein>
    <submittedName>
        <fullName evidence="7">Amino acid/amide ABC transporter ATP-binding protein 2, HAAT family</fullName>
    </submittedName>
</protein>
<dbReference type="InterPro" id="IPR052156">
    <property type="entry name" value="BCAA_Transport_ATP-bd_LivF"/>
</dbReference>
<evidence type="ECO:0000313" key="8">
    <source>
        <dbReference type="Proteomes" id="UP000236723"/>
    </source>
</evidence>
<evidence type="ECO:0000256" key="2">
    <source>
        <dbReference type="ARBA" id="ARBA00022448"/>
    </source>
</evidence>
<dbReference type="CDD" id="cd03224">
    <property type="entry name" value="ABC_TM1139_LivF_branched"/>
    <property type="match status" value="1"/>
</dbReference>
<dbReference type="RefSeq" id="WP_103937569.1">
    <property type="nucleotide sequence ID" value="NZ_FNVO01000004.1"/>
</dbReference>
<dbReference type="PANTHER" id="PTHR43820">
    <property type="entry name" value="HIGH-AFFINITY BRANCHED-CHAIN AMINO ACID TRANSPORT ATP-BINDING PROTEIN LIVF"/>
    <property type="match status" value="1"/>
</dbReference>
<dbReference type="SUPFAM" id="SSF52540">
    <property type="entry name" value="P-loop containing nucleoside triphosphate hydrolases"/>
    <property type="match status" value="1"/>
</dbReference>
<dbReference type="PROSITE" id="PS00211">
    <property type="entry name" value="ABC_TRANSPORTER_1"/>
    <property type="match status" value="1"/>
</dbReference>
<evidence type="ECO:0000256" key="4">
    <source>
        <dbReference type="ARBA" id="ARBA00022840"/>
    </source>
</evidence>
<dbReference type="InterPro" id="IPR027417">
    <property type="entry name" value="P-loop_NTPase"/>
</dbReference>
<dbReference type="Proteomes" id="UP000236723">
    <property type="component" value="Unassembled WGS sequence"/>
</dbReference>
<feature type="domain" description="ABC transporter" evidence="6">
    <location>
        <begin position="3"/>
        <end position="242"/>
    </location>
</feature>
<organism evidence="7 8">
    <name type="scientific">Thermomonospora echinospora</name>
    <dbReference type="NCBI Taxonomy" id="1992"/>
    <lineage>
        <taxon>Bacteria</taxon>
        <taxon>Bacillati</taxon>
        <taxon>Actinomycetota</taxon>
        <taxon>Actinomycetes</taxon>
        <taxon>Streptosporangiales</taxon>
        <taxon>Thermomonosporaceae</taxon>
        <taxon>Thermomonospora</taxon>
    </lineage>
</organism>
<dbReference type="GO" id="GO:0016887">
    <property type="term" value="F:ATP hydrolysis activity"/>
    <property type="evidence" value="ECO:0007669"/>
    <property type="project" value="InterPro"/>
</dbReference>
<proteinExistence type="inferred from homology"/>
<dbReference type="SMART" id="SM00382">
    <property type="entry name" value="AAA"/>
    <property type="match status" value="1"/>
</dbReference>
<comment type="similarity">
    <text evidence="1">Belongs to the ABC transporter superfamily.</text>
</comment>
<keyword evidence="8" id="KW-1185">Reference proteome</keyword>
<dbReference type="AlphaFoldDB" id="A0A1H5YPE0"/>